<protein>
    <submittedName>
        <fullName evidence="1">Uncharacterized protein</fullName>
    </submittedName>
</protein>
<proteinExistence type="predicted"/>
<gene>
    <name evidence="1" type="ORF">Cvel_8181</name>
</gene>
<organism evidence="1">
    <name type="scientific">Chromera velia CCMP2878</name>
    <dbReference type="NCBI Taxonomy" id="1169474"/>
    <lineage>
        <taxon>Eukaryota</taxon>
        <taxon>Sar</taxon>
        <taxon>Alveolata</taxon>
        <taxon>Colpodellida</taxon>
        <taxon>Chromeraceae</taxon>
        <taxon>Chromera</taxon>
    </lineage>
</organism>
<dbReference type="AlphaFoldDB" id="A0A0G4HRU7"/>
<evidence type="ECO:0000313" key="1">
    <source>
        <dbReference type="EMBL" id="CEM47099.1"/>
    </source>
</evidence>
<accession>A0A0G4HRU7</accession>
<reference evidence="1" key="1">
    <citation type="submission" date="2014-11" db="EMBL/GenBank/DDBJ databases">
        <authorList>
            <person name="Otto D Thomas"/>
            <person name="Naeem Raeece"/>
        </authorList>
    </citation>
    <scope>NUCLEOTIDE SEQUENCE</scope>
</reference>
<dbReference type="VEuPathDB" id="CryptoDB:Cvel_8181"/>
<dbReference type="EMBL" id="CDMZ01003644">
    <property type="protein sequence ID" value="CEM47099.1"/>
    <property type="molecule type" value="Genomic_DNA"/>
</dbReference>
<name>A0A0G4HRU7_9ALVE</name>
<dbReference type="PhylomeDB" id="A0A0G4HRU7"/>
<sequence>MERDQYELLGDLGIVANGNSWCAPDTGKCWFVFLQSLQAHAQEGFLSGTFLRNMKRSFDGPSDPFLIHVKDGPCLLVGQAGKMCTHYGDVSALMMRCAGYNYTRYCSRRCQKKD</sequence>